<protein>
    <submittedName>
        <fullName evidence="1">Uncharacterized protein</fullName>
    </submittedName>
</protein>
<gene>
    <name evidence="1" type="ORF">PHLCEN_2v120</name>
</gene>
<evidence type="ECO:0000313" key="2">
    <source>
        <dbReference type="Proteomes" id="UP000186601"/>
    </source>
</evidence>
<keyword evidence="2" id="KW-1185">Reference proteome</keyword>
<dbReference type="Proteomes" id="UP000186601">
    <property type="component" value="Unassembled WGS sequence"/>
</dbReference>
<name>A0A2R6S6Z7_9APHY</name>
<sequence length="66" mass="7214">MHAPTQAPVSQAAFIESLRESTALYDLPSADLEKLVAQVVREEGFVTLLKSLDSMWKVKTLLGPVS</sequence>
<organism evidence="1 2">
    <name type="scientific">Hermanssonia centrifuga</name>
    <dbReference type="NCBI Taxonomy" id="98765"/>
    <lineage>
        <taxon>Eukaryota</taxon>
        <taxon>Fungi</taxon>
        <taxon>Dikarya</taxon>
        <taxon>Basidiomycota</taxon>
        <taxon>Agaricomycotina</taxon>
        <taxon>Agaricomycetes</taxon>
        <taxon>Polyporales</taxon>
        <taxon>Meruliaceae</taxon>
        <taxon>Hermanssonia</taxon>
    </lineage>
</organism>
<dbReference type="EMBL" id="MLYV02000010">
    <property type="protein sequence ID" value="PSS38035.1"/>
    <property type="molecule type" value="Genomic_DNA"/>
</dbReference>
<reference evidence="1 2" key="1">
    <citation type="submission" date="2018-02" db="EMBL/GenBank/DDBJ databases">
        <title>Genome sequence of the basidiomycete white-rot fungus Phlebia centrifuga.</title>
        <authorList>
            <person name="Granchi Z."/>
            <person name="Peng M."/>
            <person name="de Vries R.P."/>
            <person name="Hilden K."/>
            <person name="Makela M.R."/>
            <person name="Grigoriev I."/>
            <person name="Riley R."/>
        </authorList>
    </citation>
    <scope>NUCLEOTIDE SEQUENCE [LARGE SCALE GENOMIC DNA]</scope>
    <source>
        <strain evidence="1 2">FBCC195</strain>
    </source>
</reference>
<evidence type="ECO:0000313" key="1">
    <source>
        <dbReference type="EMBL" id="PSS38035.1"/>
    </source>
</evidence>
<dbReference type="OrthoDB" id="3364736at2759"/>
<comment type="caution">
    <text evidence="1">The sequence shown here is derived from an EMBL/GenBank/DDBJ whole genome shotgun (WGS) entry which is preliminary data.</text>
</comment>
<dbReference type="AlphaFoldDB" id="A0A2R6S6Z7"/>
<accession>A0A2R6S6Z7</accession>
<proteinExistence type="predicted"/>